<dbReference type="InterPro" id="IPR029069">
    <property type="entry name" value="HotDog_dom_sf"/>
</dbReference>
<dbReference type="HOGENOM" id="CLU_040660_0_1_1"/>
<protein>
    <recommendedName>
        <fullName evidence="4">Thioesterase domain-containing protein</fullName>
    </recommendedName>
</protein>
<dbReference type="Pfam" id="PF13279">
    <property type="entry name" value="4HBT_2"/>
    <property type="match status" value="1"/>
</dbReference>
<evidence type="ECO:0000313" key="3">
    <source>
        <dbReference type="Proteomes" id="UP000054342"/>
    </source>
</evidence>
<reference evidence="2 3" key="1">
    <citation type="submission" date="2015-01" db="EMBL/GenBank/DDBJ databases">
        <title>The Genome Sequence of Exophiala xenobiotica CBS118157.</title>
        <authorList>
            <consortium name="The Broad Institute Genomics Platform"/>
            <person name="Cuomo C."/>
            <person name="de Hoog S."/>
            <person name="Gorbushina A."/>
            <person name="Stielow B."/>
            <person name="Teixiera M."/>
            <person name="Abouelleil A."/>
            <person name="Chapman S.B."/>
            <person name="Priest M."/>
            <person name="Young S.K."/>
            <person name="Wortman J."/>
            <person name="Nusbaum C."/>
            <person name="Birren B."/>
        </authorList>
    </citation>
    <scope>NUCLEOTIDE SEQUENCE [LARGE SCALE GENOMIC DNA]</scope>
    <source>
        <strain evidence="2 3">CBS 118157</strain>
    </source>
</reference>
<evidence type="ECO:0000256" key="1">
    <source>
        <dbReference type="ARBA" id="ARBA00038476"/>
    </source>
</evidence>
<comment type="similarity">
    <text evidence="1">Belongs to the lcsJ thioesterase family.</text>
</comment>
<dbReference type="PANTHER" id="PTHR12475">
    <property type="match status" value="1"/>
</dbReference>
<keyword evidence="3" id="KW-1185">Reference proteome</keyword>
<dbReference type="PANTHER" id="PTHR12475:SF4">
    <property type="entry name" value="PROTEIN THEM6"/>
    <property type="match status" value="1"/>
</dbReference>
<accession>A0A0D2EPY0</accession>
<name>A0A0D2EPY0_9EURO</name>
<dbReference type="CDD" id="cd00586">
    <property type="entry name" value="4HBT"/>
    <property type="match status" value="1"/>
</dbReference>
<dbReference type="AlphaFoldDB" id="A0A0D2EPY0"/>
<evidence type="ECO:0008006" key="4">
    <source>
        <dbReference type="Google" id="ProtNLM"/>
    </source>
</evidence>
<dbReference type="RefSeq" id="XP_013318237.1">
    <property type="nucleotide sequence ID" value="XM_013462783.1"/>
</dbReference>
<sequence>MNMLNSSIPVVSGFEPITLLANYSESFSLETDSLATAWVYLSHTLTWNTFWKLSTLILVLLNFKVFPFIYHLRILNGLRFVLRSQRPSQDVGPEQLFQPLITSSKAPMMEIDVFGHKSNSTYFSDIDVARVHLITTLFGNGIAKIRGGTTMNGLSGRPHSKFSVALGAVTCTFRKELLPYETYDMWTRVLTWDDKWLYLVTHFVKRSSNIAPRRSSLYPDQNTRSSEKEVEDDVGAMFKTQTTDSTCGPAKAPIAASALSKMVFKNARITIRPQEMLEAANLLPTGYLAKEGEAEANAQSHGLKLAQAIEAERQRGMRMATLLAGQTALEDEFNGDIALGRHYDGVGIEGVVATLAQLGKLSPYQLV</sequence>
<dbReference type="SUPFAM" id="SSF54637">
    <property type="entry name" value="Thioesterase/thiol ester dehydrase-isomerase"/>
    <property type="match status" value="1"/>
</dbReference>
<evidence type="ECO:0000313" key="2">
    <source>
        <dbReference type="EMBL" id="KIW57653.1"/>
    </source>
</evidence>
<organism evidence="2 3">
    <name type="scientific">Exophiala xenobiotica</name>
    <dbReference type="NCBI Taxonomy" id="348802"/>
    <lineage>
        <taxon>Eukaryota</taxon>
        <taxon>Fungi</taxon>
        <taxon>Dikarya</taxon>
        <taxon>Ascomycota</taxon>
        <taxon>Pezizomycotina</taxon>
        <taxon>Eurotiomycetes</taxon>
        <taxon>Chaetothyriomycetidae</taxon>
        <taxon>Chaetothyriales</taxon>
        <taxon>Herpotrichiellaceae</taxon>
        <taxon>Exophiala</taxon>
    </lineage>
</organism>
<dbReference type="EMBL" id="KN847318">
    <property type="protein sequence ID" value="KIW57653.1"/>
    <property type="molecule type" value="Genomic_DNA"/>
</dbReference>
<dbReference type="OrthoDB" id="265761at2759"/>
<gene>
    <name evidence="2" type="ORF">PV05_02220</name>
</gene>
<dbReference type="Proteomes" id="UP000054342">
    <property type="component" value="Unassembled WGS sequence"/>
</dbReference>
<dbReference type="InterPro" id="IPR051490">
    <property type="entry name" value="THEM6_lcsJ_thioesterase"/>
</dbReference>
<dbReference type="Gene3D" id="3.10.129.10">
    <property type="entry name" value="Hotdog Thioesterase"/>
    <property type="match status" value="1"/>
</dbReference>
<dbReference type="GeneID" id="25324128"/>
<proteinExistence type="inferred from homology"/>